<keyword evidence="2" id="KW-1185">Reference proteome</keyword>
<proteinExistence type="predicted"/>
<gene>
    <name evidence="1" type="ORF">DY000_02040436</name>
</gene>
<comment type="caution">
    <text evidence="1">The sequence shown here is derived from an EMBL/GenBank/DDBJ whole genome shotgun (WGS) entry which is preliminary data.</text>
</comment>
<sequence>MSVPATILTLKSFELAFQGGVSEFLNVELVIIRFELQNACVLLVCLCHGPSEASEACASLSVIVSCCHLLSRDCIHIL</sequence>
<protein>
    <submittedName>
        <fullName evidence="1">Uncharacterized protein</fullName>
    </submittedName>
</protein>
<reference evidence="1 2" key="1">
    <citation type="journal article" date="2020" name="BMC Genomics">
        <title>Intraspecific diversification of the crop wild relative Brassica cretica Lam. using demographic model selection.</title>
        <authorList>
            <person name="Kioukis A."/>
            <person name="Michalopoulou V.A."/>
            <person name="Briers L."/>
            <person name="Pirintsos S."/>
            <person name="Studholme D.J."/>
            <person name="Pavlidis P."/>
            <person name="Sarris P.F."/>
        </authorList>
    </citation>
    <scope>NUCLEOTIDE SEQUENCE [LARGE SCALE GENOMIC DNA]</scope>
    <source>
        <strain evidence="2">cv. PFS-1207/04</strain>
    </source>
</reference>
<accession>A0ABQ7BJH0</accession>
<dbReference type="Proteomes" id="UP000266723">
    <property type="component" value="Unassembled WGS sequence"/>
</dbReference>
<evidence type="ECO:0000313" key="1">
    <source>
        <dbReference type="EMBL" id="KAF3532418.1"/>
    </source>
</evidence>
<name>A0ABQ7BJH0_BRACR</name>
<dbReference type="EMBL" id="QGKV02001507">
    <property type="protein sequence ID" value="KAF3532418.1"/>
    <property type="molecule type" value="Genomic_DNA"/>
</dbReference>
<evidence type="ECO:0000313" key="2">
    <source>
        <dbReference type="Proteomes" id="UP000266723"/>
    </source>
</evidence>
<organism evidence="1 2">
    <name type="scientific">Brassica cretica</name>
    <name type="common">Mustard</name>
    <dbReference type="NCBI Taxonomy" id="69181"/>
    <lineage>
        <taxon>Eukaryota</taxon>
        <taxon>Viridiplantae</taxon>
        <taxon>Streptophyta</taxon>
        <taxon>Embryophyta</taxon>
        <taxon>Tracheophyta</taxon>
        <taxon>Spermatophyta</taxon>
        <taxon>Magnoliopsida</taxon>
        <taxon>eudicotyledons</taxon>
        <taxon>Gunneridae</taxon>
        <taxon>Pentapetalae</taxon>
        <taxon>rosids</taxon>
        <taxon>malvids</taxon>
        <taxon>Brassicales</taxon>
        <taxon>Brassicaceae</taxon>
        <taxon>Brassiceae</taxon>
        <taxon>Brassica</taxon>
    </lineage>
</organism>